<evidence type="ECO:0000313" key="3">
    <source>
        <dbReference type="Proteomes" id="UP001642484"/>
    </source>
</evidence>
<protein>
    <recommendedName>
        <fullName evidence="4">Anaphase-promoting complex subunit 1</fullName>
    </recommendedName>
</protein>
<sequence length="530" mass="58388">DSKVIDFLLPACTLQGVIYPLEPMAYAGALAFLRELAHCDWRSQPSPLGDIALSFTVHSLKATLLSWGPQLHEVVSKEVRLAQGHHKDSNQSLDLYGRDSVCGSLQFQQIVINQVRAGFRPQIAQHRGAQAPLIEPPVSLEAFKKEIPQYTWKWFDFNSPSGERVVEVDLPDCVEEDSSSDSSSSSDDSVQETNPAVSKRSQPPVVDEVLMAKYRTVVHALLDDLESTETDSATQLLRTACGRKLPKFATVVIDSIDSTLTLCQHSGVITAVSSAMDEPGESSPLEDLLARSGVPAILSSRLLAEGWTLDSFACSATSMTQFDDILPELLPSEEVSLLHKAALRLAFKQAHEAIYGVSDQTGLFKSRATACYPTALATAFAFIVQDLLSDNPVSLSLDQAIFWIPSKPRAAPPFGSEDGGGLPSVPDWGMDNRVQPDVFRSLRRTWVDEILTRKLHKELVAHFASGSKTPPFSEETLAPFRQSLNEFLSAHGLSPDWSIREHQPMALRIMRMLHSIQQDWDVSLFPSLEE</sequence>
<keyword evidence="3" id="KW-1185">Reference proteome</keyword>
<dbReference type="EMBL" id="CAXAMN010027690">
    <property type="protein sequence ID" value="CAK9112122.1"/>
    <property type="molecule type" value="Genomic_DNA"/>
</dbReference>
<comment type="caution">
    <text evidence="2">The sequence shown here is derived from an EMBL/GenBank/DDBJ whole genome shotgun (WGS) entry which is preliminary data.</text>
</comment>
<proteinExistence type="predicted"/>
<gene>
    <name evidence="2" type="ORF">CCMP2556_LOCUS51997</name>
</gene>
<reference evidence="2 3" key="1">
    <citation type="submission" date="2024-02" db="EMBL/GenBank/DDBJ databases">
        <authorList>
            <person name="Chen Y."/>
            <person name="Shah S."/>
            <person name="Dougan E. K."/>
            <person name="Thang M."/>
            <person name="Chan C."/>
        </authorList>
    </citation>
    <scope>NUCLEOTIDE SEQUENCE [LARGE SCALE GENOMIC DNA]</scope>
</reference>
<accession>A0ABP0SIA0</accession>
<organism evidence="2 3">
    <name type="scientific">Durusdinium trenchii</name>
    <dbReference type="NCBI Taxonomy" id="1381693"/>
    <lineage>
        <taxon>Eukaryota</taxon>
        <taxon>Sar</taxon>
        <taxon>Alveolata</taxon>
        <taxon>Dinophyceae</taxon>
        <taxon>Suessiales</taxon>
        <taxon>Symbiodiniaceae</taxon>
        <taxon>Durusdinium</taxon>
    </lineage>
</organism>
<name>A0ABP0SIA0_9DINO</name>
<feature type="non-terminal residue" evidence="2">
    <location>
        <position position="530"/>
    </location>
</feature>
<dbReference type="Proteomes" id="UP001642484">
    <property type="component" value="Unassembled WGS sequence"/>
</dbReference>
<feature type="compositionally biased region" description="Polar residues" evidence="1">
    <location>
        <begin position="191"/>
        <end position="201"/>
    </location>
</feature>
<evidence type="ECO:0000313" key="2">
    <source>
        <dbReference type="EMBL" id="CAK9112122.1"/>
    </source>
</evidence>
<evidence type="ECO:0008006" key="4">
    <source>
        <dbReference type="Google" id="ProtNLM"/>
    </source>
</evidence>
<feature type="non-terminal residue" evidence="2">
    <location>
        <position position="1"/>
    </location>
</feature>
<feature type="region of interest" description="Disordered" evidence="1">
    <location>
        <begin position="174"/>
        <end position="202"/>
    </location>
</feature>
<evidence type="ECO:0000256" key="1">
    <source>
        <dbReference type="SAM" id="MobiDB-lite"/>
    </source>
</evidence>